<dbReference type="OrthoDB" id="5413827at2759"/>
<dbReference type="PANTHER" id="PTHR38790">
    <property type="entry name" value="2EXR DOMAIN-CONTAINING PROTEIN-RELATED"/>
    <property type="match status" value="1"/>
</dbReference>
<dbReference type="Proteomes" id="UP000799757">
    <property type="component" value="Unassembled WGS sequence"/>
</dbReference>
<dbReference type="PANTHER" id="PTHR38790:SF4">
    <property type="entry name" value="2EXR DOMAIN-CONTAINING PROTEIN"/>
    <property type="match status" value="1"/>
</dbReference>
<dbReference type="AlphaFoldDB" id="A0A6A6XJU3"/>
<dbReference type="Pfam" id="PF24864">
    <property type="entry name" value="DUF7730"/>
    <property type="match status" value="1"/>
</dbReference>
<reference evidence="2" key="1">
    <citation type="journal article" date="2020" name="Stud. Mycol.">
        <title>101 Dothideomycetes genomes: a test case for predicting lifestyles and emergence of pathogens.</title>
        <authorList>
            <person name="Haridas S."/>
            <person name="Albert R."/>
            <person name="Binder M."/>
            <person name="Bloem J."/>
            <person name="Labutti K."/>
            <person name="Salamov A."/>
            <person name="Andreopoulos B."/>
            <person name="Baker S."/>
            <person name="Barry K."/>
            <person name="Bills G."/>
            <person name="Bluhm B."/>
            <person name="Cannon C."/>
            <person name="Castanera R."/>
            <person name="Culley D."/>
            <person name="Daum C."/>
            <person name="Ezra D."/>
            <person name="Gonzalez J."/>
            <person name="Henrissat B."/>
            <person name="Kuo A."/>
            <person name="Liang C."/>
            <person name="Lipzen A."/>
            <person name="Lutzoni F."/>
            <person name="Magnuson J."/>
            <person name="Mondo S."/>
            <person name="Nolan M."/>
            <person name="Ohm R."/>
            <person name="Pangilinan J."/>
            <person name="Park H.-J."/>
            <person name="Ramirez L."/>
            <person name="Alfaro M."/>
            <person name="Sun H."/>
            <person name="Tritt A."/>
            <person name="Yoshinaga Y."/>
            <person name="Zwiers L.-H."/>
            <person name="Turgeon B."/>
            <person name="Goodwin S."/>
            <person name="Spatafora J."/>
            <person name="Crous P."/>
            <person name="Grigoriev I."/>
        </authorList>
    </citation>
    <scope>NUCLEOTIDE SEQUENCE</scope>
    <source>
        <strain evidence="2">CBS 109.77</strain>
    </source>
</reference>
<dbReference type="EMBL" id="MU001824">
    <property type="protein sequence ID" value="KAF2796721.1"/>
    <property type="molecule type" value="Genomic_DNA"/>
</dbReference>
<dbReference type="InterPro" id="IPR056632">
    <property type="entry name" value="DUF7730"/>
</dbReference>
<evidence type="ECO:0000259" key="1">
    <source>
        <dbReference type="Pfam" id="PF24864"/>
    </source>
</evidence>
<gene>
    <name evidence="2" type="ORF">K505DRAFT_372998</name>
</gene>
<keyword evidence="3" id="KW-1185">Reference proteome</keyword>
<feature type="domain" description="DUF7730" evidence="1">
    <location>
        <begin position="40"/>
        <end position="175"/>
    </location>
</feature>
<proteinExistence type="predicted"/>
<accession>A0A6A6XJU3</accession>
<organism evidence="2 3">
    <name type="scientific">Melanomma pulvis-pyrius CBS 109.77</name>
    <dbReference type="NCBI Taxonomy" id="1314802"/>
    <lineage>
        <taxon>Eukaryota</taxon>
        <taxon>Fungi</taxon>
        <taxon>Dikarya</taxon>
        <taxon>Ascomycota</taxon>
        <taxon>Pezizomycotina</taxon>
        <taxon>Dothideomycetes</taxon>
        <taxon>Pleosporomycetidae</taxon>
        <taxon>Pleosporales</taxon>
        <taxon>Melanommataceae</taxon>
        <taxon>Melanomma</taxon>
    </lineage>
</organism>
<sequence length="240" mass="28727">MDTISKTKKVRRGYIVEYIESSISRTIPSRSKEARTWRRNQTECLLFRLPAELRMNIYELVMGRHTIYIQHGGYQYHKVLENGKRRLLSYPLHGFHCTRLPLTVNPYVTALNSDEQRANRGQQLLNNICRELYKETAELPYKWNTWSFQSLHVLQDFIVKEKRLPLSHLQAINTIFAQRWWDACVEKLLFSGLKTLFRDRSRVVNKYDVEHDYALIEVHTKPKSQTFWQYYHGNPPYDFL</sequence>
<evidence type="ECO:0000313" key="3">
    <source>
        <dbReference type="Proteomes" id="UP000799757"/>
    </source>
</evidence>
<protein>
    <recommendedName>
        <fullName evidence="1">DUF7730 domain-containing protein</fullName>
    </recommendedName>
</protein>
<name>A0A6A6XJU3_9PLEO</name>
<evidence type="ECO:0000313" key="2">
    <source>
        <dbReference type="EMBL" id="KAF2796721.1"/>
    </source>
</evidence>